<reference evidence="1" key="1">
    <citation type="submission" date="2021-06" db="EMBL/GenBank/DDBJ databases">
        <authorList>
            <person name="Kallberg Y."/>
            <person name="Tangrot J."/>
            <person name="Rosling A."/>
        </authorList>
    </citation>
    <scope>NUCLEOTIDE SEQUENCE</scope>
    <source>
        <strain evidence="1">MA461A</strain>
    </source>
</reference>
<comment type="caution">
    <text evidence="1">The sequence shown here is derived from an EMBL/GenBank/DDBJ whole genome shotgun (WGS) entry which is preliminary data.</text>
</comment>
<accession>A0ACA9MIU8</accession>
<sequence>MGYFLSEDRNKLRYPDYWDRDPNTWGNINDWDVYWAAQPQRVLLNKCNSHSALSEELNILKKILDPTNPLIWQPLVEKVFSAGKNRQKVFSADKDRWCVGMKTLVGTSNDKIWEGMNQISSLKVGSDIVDLKLEIDQKEGRRAVHQITQEGLKVAQKGIQKYSEAEFDTRTKVRPPTPTNRNYQEIQNDDDSYYITNGTDDYLQKAVESMAGQVESVELIVDDVNLEEIFENYRNECKNKFDDIMDLRPASQLTNLVPEVTWEKFISDTYPEYKIPEK</sequence>
<keyword evidence="2" id="KW-1185">Reference proteome</keyword>
<protein>
    <submittedName>
        <fullName evidence="1">6927_t:CDS:1</fullName>
    </submittedName>
</protein>
<evidence type="ECO:0000313" key="2">
    <source>
        <dbReference type="Proteomes" id="UP000789920"/>
    </source>
</evidence>
<proteinExistence type="predicted"/>
<gene>
    <name evidence="1" type="ORF">RPERSI_LOCUS5669</name>
</gene>
<organism evidence="1 2">
    <name type="scientific">Racocetra persica</name>
    <dbReference type="NCBI Taxonomy" id="160502"/>
    <lineage>
        <taxon>Eukaryota</taxon>
        <taxon>Fungi</taxon>
        <taxon>Fungi incertae sedis</taxon>
        <taxon>Mucoromycota</taxon>
        <taxon>Glomeromycotina</taxon>
        <taxon>Glomeromycetes</taxon>
        <taxon>Diversisporales</taxon>
        <taxon>Gigasporaceae</taxon>
        <taxon>Racocetra</taxon>
    </lineage>
</organism>
<evidence type="ECO:0000313" key="1">
    <source>
        <dbReference type="EMBL" id="CAG8594406.1"/>
    </source>
</evidence>
<name>A0ACA9MIU8_9GLOM</name>
<dbReference type="Proteomes" id="UP000789920">
    <property type="component" value="Unassembled WGS sequence"/>
</dbReference>
<dbReference type="EMBL" id="CAJVQC010008584">
    <property type="protein sequence ID" value="CAG8594406.1"/>
    <property type="molecule type" value="Genomic_DNA"/>
</dbReference>